<evidence type="ECO:0000256" key="1">
    <source>
        <dbReference type="SAM" id="SignalP"/>
    </source>
</evidence>
<dbReference type="PROSITE" id="PS51257">
    <property type="entry name" value="PROKAR_LIPOPROTEIN"/>
    <property type="match status" value="1"/>
</dbReference>
<sequence length="144" mass="16226">MKSIINKLSAFIFLIIAIGFASCNDSTEDLGQQLTAELTIQNKTQLLESSEWLLSGFETNVMHTFKNGKRFTHYGVAGVFPAEPIPGTEEYTITGGFLTIDFNFGNVYTYELKVSCDTNIVEFYRDGELQTTLYKKSSDYKQCL</sequence>
<feature type="signal peptide" evidence="1">
    <location>
        <begin position="1"/>
        <end position="23"/>
    </location>
</feature>
<evidence type="ECO:0000313" key="2">
    <source>
        <dbReference type="EMBL" id="PQJ77328.1"/>
    </source>
</evidence>
<reference evidence="2 3" key="1">
    <citation type="submission" date="2016-12" db="EMBL/GenBank/DDBJ databases">
        <title>Trade-off between light-utilization and light-protection in marine flavobacteria.</title>
        <authorList>
            <person name="Kumagai Y."/>
            <person name="Yoshizawa S."/>
            <person name="Kogure K."/>
            <person name="Iwasaki W."/>
        </authorList>
    </citation>
    <scope>NUCLEOTIDE SEQUENCE [LARGE SCALE GENOMIC DNA]</scope>
    <source>
        <strain evidence="2 3">ATCC 43844</strain>
    </source>
</reference>
<name>A0A2S7WI92_9FLAO</name>
<keyword evidence="3" id="KW-1185">Reference proteome</keyword>
<accession>A0A2S7WI92</accession>
<keyword evidence="1" id="KW-0732">Signal</keyword>
<organism evidence="2 3">
    <name type="scientific">Polaribacter glomeratus</name>
    <dbReference type="NCBI Taxonomy" id="102"/>
    <lineage>
        <taxon>Bacteria</taxon>
        <taxon>Pseudomonadati</taxon>
        <taxon>Bacteroidota</taxon>
        <taxon>Flavobacteriia</taxon>
        <taxon>Flavobacteriales</taxon>
        <taxon>Flavobacteriaceae</taxon>
    </lineage>
</organism>
<dbReference type="AlphaFoldDB" id="A0A2S7WI92"/>
<gene>
    <name evidence="2" type="ORF">BTO16_15955</name>
</gene>
<proteinExistence type="predicted"/>
<evidence type="ECO:0000313" key="3">
    <source>
        <dbReference type="Proteomes" id="UP000239068"/>
    </source>
</evidence>
<feature type="chain" id="PRO_5015603050" evidence="1">
    <location>
        <begin position="24"/>
        <end position="144"/>
    </location>
</feature>
<comment type="caution">
    <text evidence="2">The sequence shown here is derived from an EMBL/GenBank/DDBJ whole genome shotgun (WGS) entry which is preliminary data.</text>
</comment>
<dbReference type="RefSeq" id="WP_105022648.1">
    <property type="nucleotide sequence ID" value="NZ_MSCM01000002.1"/>
</dbReference>
<dbReference type="OrthoDB" id="1189164at2"/>
<dbReference type="Proteomes" id="UP000239068">
    <property type="component" value="Unassembled WGS sequence"/>
</dbReference>
<dbReference type="EMBL" id="MSCM01000002">
    <property type="protein sequence ID" value="PQJ77328.1"/>
    <property type="molecule type" value="Genomic_DNA"/>
</dbReference>
<protein>
    <submittedName>
        <fullName evidence="2">Uncharacterized protein</fullName>
    </submittedName>
</protein>